<dbReference type="InterPro" id="IPR036691">
    <property type="entry name" value="Endo/exonu/phosph_ase_sf"/>
</dbReference>
<protein>
    <submittedName>
        <fullName evidence="1">Uncharacterized protein</fullName>
    </submittedName>
</protein>
<gene>
    <name evidence="1" type="ORF">PCOR1329_LOCUS58770</name>
</gene>
<evidence type="ECO:0000313" key="2">
    <source>
        <dbReference type="Proteomes" id="UP001189429"/>
    </source>
</evidence>
<name>A0ABN9VK27_9DINO</name>
<organism evidence="1 2">
    <name type="scientific">Prorocentrum cordatum</name>
    <dbReference type="NCBI Taxonomy" id="2364126"/>
    <lineage>
        <taxon>Eukaryota</taxon>
        <taxon>Sar</taxon>
        <taxon>Alveolata</taxon>
        <taxon>Dinophyceae</taxon>
        <taxon>Prorocentrales</taxon>
        <taxon>Prorocentraceae</taxon>
        <taxon>Prorocentrum</taxon>
    </lineage>
</organism>
<accession>A0ABN9VK27</accession>
<dbReference type="EMBL" id="CAUYUJ010017299">
    <property type="protein sequence ID" value="CAK0873632.1"/>
    <property type="molecule type" value="Genomic_DNA"/>
</dbReference>
<reference evidence="1" key="1">
    <citation type="submission" date="2023-10" db="EMBL/GenBank/DDBJ databases">
        <authorList>
            <person name="Chen Y."/>
            <person name="Shah S."/>
            <person name="Dougan E. K."/>
            <person name="Thang M."/>
            <person name="Chan C."/>
        </authorList>
    </citation>
    <scope>NUCLEOTIDE SEQUENCE [LARGE SCALE GENOMIC DNA]</scope>
</reference>
<dbReference type="SUPFAM" id="SSF56219">
    <property type="entry name" value="DNase I-like"/>
    <property type="match status" value="1"/>
</dbReference>
<keyword evidence="2" id="KW-1185">Reference proteome</keyword>
<sequence length="630" mass="68021">MEHWMGFAPVLQDARRRPLLWRSVRARGNDKCGDLEIWTFNSSGWGTHRRLEGAAAKRCCYALQETKLRGDAIATVQKSLVGERWRLAPVSSVATQDGYQEVGISAGVAVAAPKHIGLARVAGASSWHISPAGIAMGRGLVVASVHVWTGEGLGGRNKRPLRHVQGRVHQTGLPWVLGGDFQQAPVELQRSPSAQASGALIVYPTSELVTCRSGVVDNTIDYFLVDVALEKRLVSVWVDEDWPSAPHKPVGLRLATRPIEAWERVFMRPALLPPRIIGRQQGPPNYPACPTFTDKEVASKAWAGVVSRLDQEARSIRGLEWAPHRPEAGRARGSVFQRQRVAEPQRANHAAVQHAGQLWRWLERTLGLLQARYAQATEDLTMQKGCWALERFLGDKAASGLAALDAARHLLAAAHGGGGSGPPPPTFAVSAPGPRGAGAWAMGATREADAVEMAAQAKRASSWKGKLAKAADGSAGLLHRFSKPAPIWQPRQAEQPEDSASPERAAAEALTDCAEVWQFCHPAQEGGRPWLAAAREPLPPLEVSTLRDLSRRFEKRTGIGVDRWRPSMLDGISGAGADAGLGVLEAAAWEFMAADETVGPSADDHNTEAVVTAVMDSVKAFENVPLIELR</sequence>
<dbReference type="Gene3D" id="3.60.10.10">
    <property type="entry name" value="Endonuclease/exonuclease/phosphatase"/>
    <property type="match status" value="1"/>
</dbReference>
<comment type="caution">
    <text evidence="1">The sequence shown here is derived from an EMBL/GenBank/DDBJ whole genome shotgun (WGS) entry which is preliminary data.</text>
</comment>
<dbReference type="Proteomes" id="UP001189429">
    <property type="component" value="Unassembled WGS sequence"/>
</dbReference>
<proteinExistence type="predicted"/>
<evidence type="ECO:0000313" key="1">
    <source>
        <dbReference type="EMBL" id="CAK0873632.1"/>
    </source>
</evidence>